<dbReference type="Gene3D" id="1.10.1510.10">
    <property type="entry name" value="Uncharacterised protein YqeY/AIM41 PF09424, N-terminal domain"/>
    <property type="match status" value="1"/>
</dbReference>
<dbReference type="InterPro" id="IPR019004">
    <property type="entry name" value="YqeY/Aim41"/>
</dbReference>
<gene>
    <name evidence="1" type="ORF">BWY04_00172</name>
</gene>
<dbReference type="PANTHER" id="PTHR28055:SF1">
    <property type="entry name" value="ALTERED INHERITANCE OF MITOCHONDRIA PROTEIN 41, MITOCHONDRIAL"/>
    <property type="match status" value="1"/>
</dbReference>
<dbReference type="Pfam" id="PF09424">
    <property type="entry name" value="YqeY"/>
    <property type="match status" value="1"/>
</dbReference>
<dbReference type="Proteomes" id="UP000485621">
    <property type="component" value="Unassembled WGS sequence"/>
</dbReference>
<name>A0A1V5ZR70_9BACT</name>
<reference evidence="1" key="1">
    <citation type="submission" date="2017-02" db="EMBL/GenBank/DDBJ databases">
        <title>Delving into the versatile metabolic prowess of the omnipresent phylum Bacteroidetes.</title>
        <authorList>
            <person name="Nobu M.K."/>
            <person name="Mei R."/>
            <person name="Narihiro T."/>
            <person name="Kuroda K."/>
            <person name="Liu W.-T."/>
        </authorList>
    </citation>
    <scope>NUCLEOTIDE SEQUENCE</scope>
    <source>
        <strain evidence="1">ADurb.Bin160</strain>
    </source>
</reference>
<dbReference type="GO" id="GO:0016884">
    <property type="term" value="F:carbon-nitrogen ligase activity, with glutamine as amido-N-donor"/>
    <property type="evidence" value="ECO:0007669"/>
    <property type="project" value="InterPro"/>
</dbReference>
<protein>
    <submittedName>
        <fullName evidence="1">Yqey-like protein</fullName>
    </submittedName>
</protein>
<dbReference type="InterPro" id="IPR003789">
    <property type="entry name" value="Asn/Gln_tRNA_amidoTrase-B-like"/>
</dbReference>
<dbReference type="SUPFAM" id="SSF89095">
    <property type="entry name" value="GatB/YqeY motif"/>
    <property type="match status" value="1"/>
</dbReference>
<dbReference type="AlphaFoldDB" id="A0A1V5ZR70"/>
<dbReference type="PANTHER" id="PTHR28055">
    <property type="entry name" value="ALTERED INHERITANCE OF MITOCHONDRIA PROTEIN 41, MITOCHONDRIAL"/>
    <property type="match status" value="1"/>
</dbReference>
<comment type="caution">
    <text evidence="1">The sequence shown here is derived from an EMBL/GenBank/DDBJ whole genome shotgun (WGS) entry which is preliminary data.</text>
</comment>
<proteinExistence type="predicted"/>
<sequence length="119" mass="13759">MSLQEKLFADYMQAMKDKDVSKKAILNYVIAQIKNKKIELQKDLEDGEVIKILKKEIKALVEAIGFLGQANKLKELKEEQAKKQVLEQYLPQTKSKEETKEIVLNLIKELGITELTKQR</sequence>
<organism evidence="1">
    <name type="scientific">candidate division CPR1 bacterium ADurb.Bin160</name>
    <dbReference type="NCBI Taxonomy" id="1852826"/>
    <lineage>
        <taxon>Bacteria</taxon>
        <taxon>candidate division CPR1</taxon>
    </lineage>
</organism>
<accession>A0A1V5ZR70</accession>
<evidence type="ECO:0000313" key="1">
    <source>
        <dbReference type="EMBL" id="OQB42472.1"/>
    </source>
</evidence>
<dbReference type="InterPro" id="IPR042184">
    <property type="entry name" value="YqeY/Aim41_N"/>
</dbReference>
<dbReference type="EMBL" id="MWDB01000002">
    <property type="protein sequence ID" value="OQB42472.1"/>
    <property type="molecule type" value="Genomic_DNA"/>
</dbReference>